<keyword evidence="5" id="KW-1133">Transmembrane helix</keyword>
<keyword evidence="5" id="KW-0808">Transferase</keyword>
<dbReference type="EC" id="2.7.1.107" evidence="5"/>
<keyword evidence="4" id="KW-0479">Metal-binding</keyword>
<feature type="binding site" evidence="2">
    <location>
        <position position="11"/>
    </location>
    <ligand>
        <name>substrate</name>
    </ligand>
</feature>
<dbReference type="GO" id="GO:0005524">
    <property type="term" value="F:ATP binding"/>
    <property type="evidence" value="ECO:0007669"/>
    <property type="project" value="UniProtKB-KW"/>
</dbReference>
<keyword evidence="4" id="KW-0460">Magnesium</keyword>
<dbReference type="GO" id="GO:0005886">
    <property type="term" value="C:plasma membrane"/>
    <property type="evidence" value="ECO:0007669"/>
    <property type="project" value="InterPro"/>
</dbReference>
<keyword evidence="3 5" id="KW-0067">ATP-binding</keyword>
<dbReference type="PANTHER" id="PTHR34299">
    <property type="entry name" value="DIACYLGLYCEROL KINASE"/>
    <property type="match status" value="1"/>
</dbReference>
<reference evidence="6" key="1">
    <citation type="submission" date="2016-04" db="EMBL/GenBank/DDBJ databases">
        <authorList>
            <person name="Evans L.H."/>
            <person name="Alamgir A."/>
            <person name="Owens N."/>
            <person name="Weber N.D."/>
            <person name="Virtaneva K."/>
            <person name="Barbian K."/>
            <person name="Babar A."/>
            <person name="Rosenke K."/>
        </authorList>
    </citation>
    <scope>NUCLEOTIDE SEQUENCE</scope>
    <source>
        <strain evidence="6">92-2</strain>
    </source>
</reference>
<evidence type="ECO:0000256" key="4">
    <source>
        <dbReference type="PIRSR" id="PIRSR600829-4"/>
    </source>
</evidence>
<dbReference type="Gene3D" id="1.10.3830.10">
    <property type="entry name" value="Diacylglycerol kinase (DAGK) domain"/>
    <property type="match status" value="1"/>
</dbReference>
<name>A0A212JN39_9BACT</name>
<evidence type="ECO:0000256" key="5">
    <source>
        <dbReference type="RuleBase" id="RU363065"/>
    </source>
</evidence>
<evidence type="ECO:0000256" key="1">
    <source>
        <dbReference type="PIRSR" id="PIRSR600829-1"/>
    </source>
</evidence>
<evidence type="ECO:0000256" key="2">
    <source>
        <dbReference type="PIRSR" id="PIRSR600829-2"/>
    </source>
</evidence>
<feature type="transmembrane region" description="Helical" evidence="5">
    <location>
        <begin position="35"/>
        <end position="52"/>
    </location>
</feature>
<sequence length="120" mass="13555">MKNFIELVRRRLVSATKYSIDGFADAFRHEEAFRLELLILLVLIIVLFFVPWPLWKKILLPTGFTLVLLAELLNSAIENICDIIHPQESKLVKAAKDKGSMAVLIALIANLFLLLALIIA</sequence>
<dbReference type="PANTHER" id="PTHR34299:SF1">
    <property type="entry name" value="DIACYLGLYCEROL KINASE"/>
    <property type="match status" value="1"/>
</dbReference>
<dbReference type="GO" id="GO:0046872">
    <property type="term" value="F:metal ion binding"/>
    <property type="evidence" value="ECO:0007669"/>
    <property type="project" value="UniProtKB-KW"/>
</dbReference>
<feature type="binding site" evidence="2">
    <location>
        <position position="71"/>
    </location>
    <ligand>
        <name>substrate</name>
    </ligand>
</feature>
<gene>
    <name evidence="6" type="ORF">KM92DES2_11414</name>
</gene>
<dbReference type="Pfam" id="PF01219">
    <property type="entry name" value="DAGK_prokar"/>
    <property type="match status" value="1"/>
</dbReference>
<comment type="similarity">
    <text evidence="5">Belongs to the bacterial diacylglycerol kinase family.</text>
</comment>
<dbReference type="InterPro" id="IPR033718">
    <property type="entry name" value="DAGK_prok"/>
</dbReference>
<dbReference type="AlphaFoldDB" id="A0A212JN39"/>
<keyword evidence="5" id="KW-0472">Membrane</keyword>
<keyword evidence="5" id="KW-0812">Transmembrane</keyword>
<comment type="cofactor">
    <cofactor evidence="4">
        <name>Mg(2+)</name>
        <dbReference type="ChEBI" id="CHEBI:18420"/>
    </cofactor>
    <text evidence="4">Mn(2+), Zn(2+), Cd(2+) and Co(2+) support activity to lesser extents.</text>
</comment>
<dbReference type="CDD" id="cd14264">
    <property type="entry name" value="DAGK_IM"/>
    <property type="match status" value="1"/>
</dbReference>
<feature type="binding site" evidence="3">
    <location>
        <begin position="96"/>
        <end position="97"/>
    </location>
    <ligand>
        <name>ATP</name>
        <dbReference type="ChEBI" id="CHEBI:30616"/>
    </ligand>
</feature>
<feature type="binding site" evidence="2">
    <location>
        <position position="100"/>
    </location>
    <ligand>
        <name>substrate</name>
    </ligand>
</feature>
<dbReference type="EMBL" id="FLUP01000001">
    <property type="protein sequence ID" value="SBW00856.1"/>
    <property type="molecule type" value="Genomic_DNA"/>
</dbReference>
<evidence type="ECO:0000313" key="6">
    <source>
        <dbReference type="EMBL" id="SBW00856.1"/>
    </source>
</evidence>
<evidence type="ECO:0000256" key="3">
    <source>
        <dbReference type="PIRSR" id="PIRSR600829-3"/>
    </source>
</evidence>
<feature type="binding site" evidence="4">
    <location>
        <position position="30"/>
    </location>
    <ligand>
        <name>a divalent metal cation</name>
        <dbReference type="ChEBI" id="CHEBI:60240"/>
    </ligand>
</feature>
<feature type="transmembrane region" description="Helical" evidence="5">
    <location>
        <begin position="101"/>
        <end position="119"/>
    </location>
</feature>
<feature type="binding site" evidence="2">
    <location>
        <begin position="32"/>
        <end position="36"/>
    </location>
    <ligand>
        <name>substrate</name>
    </ligand>
</feature>
<keyword evidence="5" id="KW-1208">Phospholipid metabolism</keyword>
<keyword evidence="5" id="KW-0443">Lipid metabolism</keyword>
<feature type="binding site" evidence="4">
    <location>
        <position position="78"/>
    </location>
    <ligand>
        <name>a divalent metal cation</name>
        <dbReference type="ChEBI" id="CHEBI:60240"/>
    </ligand>
</feature>
<feature type="binding site" evidence="3">
    <location>
        <position position="78"/>
    </location>
    <ligand>
        <name>ATP</name>
        <dbReference type="ChEBI" id="CHEBI:30616"/>
    </ligand>
</feature>
<keyword evidence="5 6" id="KW-0418">Kinase</keyword>
<organism evidence="6">
    <name type="scientific">uncultured Desulfovibrio sp</name>
    <dbReference type="NCBI Taxonomy" id="167968"/>
    <lineage>
        <taxon>Bacteria</taxon>
        <taxon>Pseudomonadati</taxon>
        <taxon>Thermodesulfobacteriota</taxon>
        <taxon>Desulfovibrionia</taxon>
        <taxon>Desulfovibrionales</taxon>
        <taxon>Desulfovibrionaceae</taxon>
        <taxon>Desulfovibrio</taxon>
        <taxon>environmental samples</taxon>
    </lineage>
</organism>
<feature type="binding site" evidence="3">
    <location>
        <position position="30"/>
    </location>
    <ligand>
        <name>ATP</name>
        <dbReference type="ChEBI" id="CHEBI:30616"/>
    </ligand>
</feature>
<feature type="binding site" evidence="3">
    <location>
        <position position="18"/>
    </location>
    <ligand>
        <name>ATP</name>
        <dbReference type="ChEBI" id="CHEBI:30616"/>
    </ligand>
</feature>
<proteinExistence type="inferred from homology"/>
<feature type="binding site" evidence="3">
    <location>
        <position position="11"/>
    </location>
    <ligand>
        <name>ATP</name>
        <dbReference type="ChEBI" id="CHEBI:30616"/>
    </ligand>
</feature>
<feature type="active site" description="Proton acceptor" evidence="1">
    <location>
        <position position="71"/>
    </location>
</feature>
<dbReference type="InterPro" id="IPR000829">
    <property type="entry name" value="DAGK"/>
</dbReference>
<dbReference type="GO" id="GO:0004143">
    <property type="term" value="F:ATP-dependent diacylglycerol kinase activity"/>
    <property type="evidence" value="ECO:0007669"/>
    <property type="project" value="UniProtKB-EC"/>
</dbReference>
<dbReference type="RefSeq" id="WP_215646792.1">
    <property type="nucleotide sequence ID" value="NZ_CABUEN010000008.1"/>
</dbReference>
<comment type="caution">
    <text evidence="5">Lacks conserved residue(s) required for the propagation of feature annotation.</text>
</comment>
<comment type="function">
    <text evidence="5">Catalyzes the ATP-dependent phosphorylation of sn-l,2-diacylglycerol (DAG) to phosphatidic acid. Involved in the recycling of diacylglycerol produced as a by-product during membrane-derived oligosaccharide (MDO) biosynthesis.</text>
</comment>
<protein>
    <recommendedName>
        <fullName evidence="5">Diacylglycerol kinase</fullName>
        <ecNumber evidence="5">2.7.1.107</ecNumber>
    </recommendedName>
</protein>
<accession>A0A212JN39</accession>
<comment type="catalytic activity">
    <reaction evidence="5">
        <text>a 1,2-diacyl-sn-glycerol + ATP = a 1,2-diacyl-sn-glycero-3-phosphate + ADP + H(+)</text>
        <dbReference type="Rhea" id="RHEA:10272"/>
        <dbReference type="ChEBI" id="CHEBI:15378"/>
        <dbReference type="ChEBI" id="CHEBI:17815"/>
        <dbReference type="ChEBI" id="CHEBI:30616"/>
        <dbReference type="ChEBI" id="CHEBI:58608"/>
        <dbReference type="ChEBI" id="CHEBI:456216"/>
        <dbReference type="EC" id="2.7.1.107"/>
    </reaction>
</comment>
<keyword evidence="3 5" id="KW-0547">Nucleotide-binding</keyword>
<dbReference type="GO" id="GO:0006654">
    <property type="term" value="P:phosphatidic acid biosynthetic process"/>
    <property type="evidence" value="ECO:0007669"/>
    <property type="project" value="InterPro"/>
</dbReference>